<dbReference type="CDD" id="cd02440">
    <property type="entry name" value="AdoMet_MTases"/>
    <property type="match status" value="1"/>
</dbReference>
<reference evidence="1" key="1">
    <citation type="journal article" date="2015" name="Nature">
        <title>Complex archaea that bridge the gap between prokaryotes and eukaryotes.</title>
        <authorList>
            <person name="Spang A."/>
            <person name="Saw J.H."/>
            <person name="Jorgensen S.L."/>
            <person name="Zaremba-Niedzwiedzka K."/>
            <person name="Martijn J."/>
            <person name="Lind A.E."/>
            <person name="van Eijk R."/>
            <person name="Schleper C."/>
            <person name="Guy L."/>
            <person name="Ettema T.J."/>
        </authorList>
    </citation>
    <scope>NUCLEOTIDE SEQUENCE</scope>
</reference>
<protein>
    <submittedName>
        <fullName evidence="1">Uncharacterized protein</fullName>
    </submittedName>
</protein>
<accession>A0A0F8ZLF2</accession>
<gene>
    <name evidence="1" type="ORF">LCGC14_2680850</name>
</gene>
<dbReference type="EMBL" id="LAZR01047258">
    <property type="protein sequence ID" value="KKK94637.1"/>
    <property type="molecule type" value="Genomic_DNA"/>
</dbReference>
<dbReference type="SUPFAM" id="SSF53335">
    <property type="entry name" value="S-adenosyl-L-methionine-dependent methyltransferases"/>
    <property type="match status" value="1"/>
</dbReference>
<dbReference type="Gene3D" id="3.40.50.150">
    <property type="entry name" value="Vaccinia Virus protein VP39"/>
    <property type="match status" value="1"/>
</dbReference>
<dbReference type="InterPro" id="IPR029063">
    <property type="entry name" value="SAM-dependent_MTases_sf"/>
</dbReference>
<name>A0A0F8ZLF2_9ZZZZ</name>
<dbReference type="Pfam" id="PF13489">
    <property type="entry name" value="Methyltransf_23"/>
    <property type="match status" value="1"/>
</dbReference>
<proteinExistence type="predicted"/>
<organism evidence="1">
    <name type="scientific">marine sediment metagenome</name>
    <dbReference type="NCBI Taxonomy" id="412755"/>
    <lineage>
        <taxon>unclassified sequences</taxon>
        <taxon>metagenomes</taxon>
        <taxon>ecological metagenomes</taxon>
    </lineage>
</organism>
<evidence type="ECO:0000313" key="1">
    <source>
        <dbReference type="EMBL" id="KKK94637.1"/>
    </source>
</evidence>
<dbReference type="AlphaFoldDB" id="A0A0F8ZLF2"/>
<sequence length="204" mass="21777">MTQHYFDKAYAARDAEVIRSLYDEWASSYDDDIKAQGYATPERAAATLAEFLHDKDAPIFDIGCGTGLSGAALKQLGFTTIDGGDVSAAMLAVAHKKNIYRKLLELEVDAPLPFAPGAYAAITAIGVIGPGAAPISLFDTLMHSLGKRGKLLFSLNEKALADRGALGMIHEWTDCGAAILLHAEEGAHLPGIDLKSTVYLIEKN</sequence>
<comment type="caution">
    <text evidence="1">The sequence shown here is derived from an EMBL/GenBank/DDBJ whole genome shotgun (WGS) entry which is preliminary data.</text>
</comment>